<dbReference type="EMBL" id="BCSX01000007">
    <property type="protein sequence ID" value="GAS86588.1"/>
    <property type="molecule type" value="Genomic_DNA"/>
</dbReference>
<dbReference type="InterPro" id="IPR011610">
    <property type="entry name" value="SAM_mthyl_Trfase_ML2640-like"/>
</dbReference>
<dbReference type="Proteomes" id="UP000069620">
    <property type="component" value="Unassembled WGS sequence"/>
</dbReference>
<comment type="caution">
    <text evidence="7">The sequence shown here is derived from an EMBL/GenBank/DDBJ whole genome shotgun (WGS) entry which is preliminary data.</text>
</comment>
<keyword evidence="4 7" id="KW-0808">Transferase</keyword>
<dbReference type="NCBIfam" id="TIGR00027">
    <property type="entry name" value="mthyl_TIGR00027"/>
    <property type="match status" value="1"/>
</dbReference>
<proteinExistence type="inferred from homology"/>
<name>A0A100VV38_9MYCO</name>
<dbReference type="PANTHER" id="PTHR43619:SF2">
    <property type="entry name" value="S-ADENOSYL-L-METHIONINE-DEPENDENT METHYLTRANSFERASES SUPERFAMILY PROTEIN"/>
    <property type="match status" value="1"/>
</dbReference>
<evidence type="ECO:0000256" key="6">
    <source>
        <dbReference type="RuleBase" id="RU362030"/>
    </source>
</evidence>
<reference evidence="8" key="1">
    <citation type="journal article" date="2016" name="Genome Announc.">
        <title>Draft Genome Sequences of Five Rapidly Growing Mycobacterium Species, M. thermoresistibile, M. fortuitum subsp. acetamidolyticum, M. canariasense, M. brisbanense, and M. novocastrense.</title>
        <authorList>
            <person name="Katahira K."/>
            <person name="Ogura Y."/>
            <person name="Gotoh Y."/>
            <person name="Hayashi T."/>
        </authorList>
    </citation>
    <scope>NUCLEOTIDE SEQUENCE [LARGE SCALE GENOMIC DNA]</scope>
    <source>
        <strain evidence="8">JCM15654</strain>
    </source>
</reference>
<accession>A0A100VV38</accession>
<evidence type="ECO:0000313" key="8">
    <source>
        <dbReference type="Proteomes" id="UP000069620"/>
    </source>
</evidence>
<sequence length="305" mass="32954">MPRTENDTWDLASGVGATATGVAASRALASRVPDPLISDPFAQPLVNAVGVDYYVRLAEGRLDTDDADALDPQVIADGMAIRTRYFDDFLLTAVDAGIRQAVILASGLDARAYRLSWPDGMTVFELDQPAVVEFKTRTLADLGATPTADLHTIGVDLRRDWPAALRARGFDPQAPTAWIAEGLLGYLPPDAQDRLFDNITALSAPGSRIATDWVAEQAQLDNDRVRALADHQRDQGMELDDLSDLIFTGERNAVAQYLTDSGWLPETTTAERMFAIHGVPFRRDDAVAGLVDANYTAATLTVAPA</sequence>
<reference evidence="8" key="2">
    <citation type="submission" date="2016-02" db="EMBL/GenBank/DDBJ databases">
        <title>Draft genome sequence of five rapidly growing Mycobacterium species.</title>
        <authorList>
            <person name="Katahira K."/>
            <person name="Gotou Y."/>
            <person name="Iida K."/>
            <person name="Ogura Y."/>
            <person name="Hayashi T."/>
        </authorList>
    </citation>
    <scope>NUCLEOTIDE SEQUENCE [LARGE SCALE GENOMIC DNA]</scope>
    <source>
        <strain evidence="8">JCM15654</strain>
    </source>
</reference>
<comment type="similarity">
    <text evidence="2 6">Belongs to the UPF0677 family.</text>
</comment>
<dbReference type="Pfam" id="PF04072">
    <property type="entry name" value="LCM"/>
    <property type="match status" value="1"/>
</dbReference>
<evidence type="ECO:0000256" key="5">
    <source>
        <dbReference type="ARBA" id="ARBA00022691"/>
    </source>
</evidence>
<dbReference type="InterPro" id="IPR029063">
    <property type="entry name" value="SAM-dependent_MTases_sf"/>
</dbReference>
<evidence type="ECO:0000256" key="2">
    <source>
        <dbReference type="ARBA" id="ARBA00008138"/>
    </source>
</evidence>
<protein>
    <recommendedName>
        <fullName evidence="6">S-adenosyl-L-methionine-dependent methyltransferase</fullName>
        <ecNumber evidence="6">2.1.1.-</ecNumber>
    </recommendedName>
</protein>
<evidence type="ECO:0000256" key="3">
    <source>
        <dbReference type="ARBA" id="ARBA00022603"/>
    </source>
</evidence>
<keyword evidence="8" id="KW-1185">Reference proteome</keyword>
<dbReference type="Gene3D" id="3.40.50.150">
    <property type="entry name" value="Vaccinia Virus protein VP39"/>
    <property type="match status" value="1"/>
</dbReference>
<dbReference type="RefSeq" id="WP_062827626.1">
    <property type="nucleotide sequence ID" value="NZ_BCSX01000007.1"/>
</dbReference>
<comment type="function">
    <text evidence="1 6">Exhibits S-adenosyl-L-methionine-dependent methyltransferase activity.</text>
</comment>
<keyword evidence="5 6" id="KW-0949">S-adenosyl-L-methionine</keyword>
<dbReference type="GO" id="GO:0008168">
    <property type="term" value="F:methyltransferase activity"/>
    <property type="evidence" value="ECO:0007669"/>
    <property type="project" value="UniProtKB-UniRule"/>
</dbReference>
<keyword evidence="3 6" id="KW-0489">Methyltransferase</keyword>
<dbReference type="SUPFAM" id="SSF53335">
    <property type="entry name" value="S-adenosyl-L-methionine-dependent methyltransferases"/>
    <property type="match status" value="1"/>
</dbReference>
<evidence type="ECO:0000256" key="1">
    <source>
        <dbReference type="ARBA" id="ARBA00003907"/>
    </source>
</evidence>
<evidence type="ECO:0000313" key="7">
    <source>
        <dbReference type="EMBL" id="GAS86588.1"/>
    </source>
</evidence>
<dbReference type="OrthoDB" id="9806164at2"/>
<gene>
    <name evidence="7" type="ORF">RMCB_0684</name>
</gene>
<dbReference type="InterPro" id="IPR007213">
    <property type="entry name" value="Ppm1/Ppm2/Tcmp"/>
</dbReference>
<evidence type="ECO:0000256" key="4">
    <source>
        <dbReference type="ARBA" id="ARBA00022679"/>
    </source>
</evidence>
<dbReference type="EC" id="2.1.1.-" evidence="6"/>
<dbReference type="STRING" id="146020.RMCB_0684"/>
<dbReference type="AlphaFoldDB" id="A0A100VV38"/>
<dbReference type="PANTHER" id="PTHR43619">
    <property type="entry name" value="S-ADENOSYL-L-METHIONINE-DEPENDENT METHYLTRANSFERASE YKTD-RELATED"/>
    <property type="match status" value="1"/>
</dbReference>
<organism evidence="7 8">
    <name type="scientific">Mycolicibacterium brisbanense</name>
    <dbReference type="NCBI Taxonomy" id="146020"/>
    <lineage>
        <taxon>Bacteria</taxon>
        <taxon>Bacillati</taxon>
        <taxon>Actinomycetota</taxon>
        <taxon>Actinomycetes</taxon>
        <taxon>Mycobacteriales</taxon>
        <taxon>Mycobacteriaceae</taxon>
        <taxon>Mycolicibacterium</taxon>
    </lineage>
</organism>
<dbReference type="GO" id="GO:0032259">
    <property type="term" value="P:methylation"/>
    <property type="evidence" value="ECO:0007669"/>
    <property type="project" value="UniProtKB-KW"/>
</dbReference>